<dbReference type="InterPro" id="IPR039124">
    <property type="entry name" value="PRA1-like"/>
</dbReference>
<dbReference type="GO" id="GO:0009986">
    <property type="term" value="C:cell surface"/>
    <property type="evidence" value="ECO:0007669"/>
    <property type="project" value="TreeGrafter"/>
</dbReference>
<reference evidence="3 4" key="1">
    <citation type="submission" date="2019-04" db="EMBL/GenBank/DDBJ databases">
        <title>High contiguity whole genome sequence and gene annotation resource for two Venturia nashicola isolates.</title>
        <authorList>
            <person name="Prokchorchik M."/>
            <person name="Won K."/>
            <person name="Lee Y."/>
            <person name="Choi E.D."/>
            <person name="Segonzac C."/>
            <person name="Sohn K.H."/>
        </authorList>
    </citation>
    <scope>NUCLEOTIDE SEQUENCE [LARGE SCALE GENOMIC DNA]</scope>
    <source>
        <strain evidence="3 4">PRI2</strain>
    </source>
</reference>
<dbReference type="CDD" id="cd11307">
    <property type="entry name" value="M35_Asp_f2_like"/>
    <property type="match status" value="1"/>
</dbReference>
<dbReference type="SUPFAM" id="SSF55486">
    <property type="entry name" value="Metalloproteases ('zincins'), catalytic domain"/>
    <property type="match status" value="1"/>
</dbReference>
<evidence type="ECO:0000313" key="3">
    <source>
        <dbReference type="EMBL" id="TID17920.1"/>
    </source>
</evidence>
<dbReference type="PANTHER" id="PTHR39399:SF1">
    <property type="entry name" value="PROTEIN ZPS1"/>
    <property type="match status" value="1"/>
</dbReference>
<sequence length="256" mass="28328">MHTSLASILLLTATTFASPLAVRQALVTATQTISSPQPTLWNDGAVATYPIHSSCNATLRAQLERGLSEAVKLAQHAKEHLLFWGHDSPFVTKYFGNESTATPIGWYERVVSADKAGMLFRCDDPDRNCATQDKWAGHWRGENATLETVICPLSFEIRRPLEAVCGLGYTVTESPLNTYWATDLLHRIFHVPKISENVVEHYAEDYEAVMELTERHSNSSVVDSDTLQYFAIDVYANDIAAPGVGCHGKEPEHSHA</sequence>
<dbReference type="Gene3D" id="3.40.390.10">
    <property type="entry name" value="Collagenase (Catalytic Domain)"/>
    <property type="match status" value="1"/>
</dbReference>
<dbReference type="OrthoDB" id="4689212at2759"/>
<feature type="signal peptide" evidence="1">
    <location>
        <begin position="1"/>
        <end position="17"/>
    </location>
</feature>
<proteinExistence type="predicted"/>
<dbReference type="GO" id="GO:0009277">
    <property type="term" value="C:fungal-type cell wall"/>
    <property type="evidence" value="ECO:0007669"/>
    <property type="project" value="TreeGrafter"/>
</dbReference>
<dbReference type="GO" id="GO:0005576">
    <property type="term" value="C:extracellular region"/>
    <property type="evidence" value="ECO:0007669"/>
    <property type="project" value="TreeGrafter"/>
</dbReference>
<dbReference type="STRING" id="86259.A0A4Z1NQ67"/>
<dbReference type="GO" id="GO:0008237">
    <property type="term" value="F:metallopeptidase activity"/>
    <property type="evidence" value="ECO:0007669"/>
    <property type="project" value="InterPro"/>
</dbReference>
<keyword evidence="4" id="KW-1185">Reference proteome</keyword>
<dbReference type="InterPro" id="IPR024079">
    <property type="entry name" value="MetalloPept_cat_dom_sf"/>
</dbReference>
<feature type="chain" id="PRO_5021273721" description="Putative peptidase domain-containing protein" evidence="1">
    <location>
        <begin position="18"/>
        <end position="256"/>
    </location>
</feature>
<organism evidence="3 4">
    <name type="scientific">Venturia nashicola</name>
    <dbReference type="NCBI Taxonomy" id="86259"/>
    <lineage>
        <taxon>Eukaryota</taxon>
        <taxon>Fungi</taxon>
        <taxon>Dikarya</taxon>
        <taxon>Ascomycota</taxon>
        <taxon>Pezizomycotina</taxon>
        <taxon>Dothideomycetes</taxon>
        <taxon>Pleosporomycetidae</taxon>
        <taxon>Venturiales</taxon>
        <taxon>Venturiaceae</taxon>
        <taxon>Venturia</taxon>
    </lineage>
</organism>
<dbReference type="EMBL" id="SNSC02000015">
    <property type="protein sequence ID" value="TID17920.1"/>
    <property type="molecule type" value="Genomic_DNA"/>
</dbReference>
<protein>
    <recommendedName>
        <fullName evidence="2">Putative peptidase domain-containing protein</fullName>
    </recommendedName>
</protein>
<dbReference type="GO" id="GO:0008270">
    <property type="term" value="F:zinc ion binding"/>
    <property type="evidence" value="ECO:0007669"/>
    <property type="project" value="TreeGrafter"/>
</dbReference>
<dbReference type="GO" id="GO:0005178">
    <property type="term" value="F:integrin binding"/>
    <property type="evidence" value="ECO:0007669"/>
    <property type="project" value="TreeGrafter"/>
</dbReference>
<accession>A0A4Z1NQ67</accession>
<dbReference type="PANTHER" id="PTHR39399">
    <property type="entry name" value="PROTEIN ZPS1"/>
    <property type="match status" value="1"/>
</dbReference>
<dbReference type="InterPro" id="IPR029482">
    <property type="entry name" value="HRXXH"/>
</dbReference>
<comment type="caution">
    <text evidence="3">The sequence shown here is derived from an EMBL/GenBank/DDBJ whole genome shotgun (WGS) entry which is preliminary data.</text>
</comment>
<dbReference type="Pfam" id="PF13933">
    <property type="entry name" value="HRXXH"/>
    <property type="match status" value="1"/>
</dbReference>
<evidence type="ECO:0000256" key="1">
    <source>
        <dbReference type="SAM" id="SignalP"/>
    </source>
</evidence>
<feature type="domain" description="Putative peptidase" evidence="2">
    <location>
        <begin position="8"/>
        <end position="249"/>
    </location>
</feature>
<evidence type="ECO:0000259" key="2">
    <source>
        <dbReference type="Pfam" id="PF13933"/>
    </source>
</evidence>
<evidence type="ECO:0000313" key="4">
    <source>
        <dbReference type="Proteomes" id="UP000298493"/>
    </source>
</evidence>
<name>A0A4Z1NQ67_9PEZI</name>
<keyword evidence="1" id="KW-0732">Signal</keyword>
<dbReference type="Proteomes" id="UP000298493">
    <property type="component" value="Unassembled WGS sequence"/>
</dbReference>
<dbReference type="AlphaFoldDB" id="A0A4Z1NQ67"/>
<gene>
    <name evidence="3" type="ORF">E6O75_ATG10565</name>
</gene>